<name>A0ABT1Q4B6_9ACTN</name>
<dbReference type="RefSeq" id="WP_255923841.1">
    <property type="nucleotide sequence ID" value="NZ_JANFNG010000041.1"/>
</dbReference>
<dbReference type="PANTHER" id="PTHR34310:SF8">
    <property type="entry name" value="CONSERVED PROTEIN"/>
    <property type="match status" value="1"/>
</dbReference>
<dbReference type="PANTHER" id="PTHR34310">
    <property type="entry name" value="DUF427 DOMAIN PROTEIN (AFU_ORTHOLOGUE AFUA_3G02220)"/>
    <property type="match status" value="1"/>
</dbReference>
<dbReference type="EMBL" id="JANFNG010000041">
    <property type="protein sequence ID" value="MCQ4084761.1"/>
    <property type="molecule type" value="Genomic_DNA"/>
</dbReference>
<dbReference type="Pfam" id="PF04248">
    <property type="entry name" value="NTP_transf_9"/>
    <property type="match status" value="1"/>
</dbReference>
<reference evidence="2" key="1">
    <citation type="submission" date="2022-06" db="EMBL/GenBank/DDBJ databases">
        <title>Draft genome sequence of Streptomyces sp. RB6PN25 isolated from peat swamp forest in Thailand.</title>
        <authorList>
            <person name="Duangmal K."/>
            <person name="Klaysubun C."/>
        </authorList>
    </citation>
    <scope>NUCLEOTIDE SEQUENCE</scope>
    <source>
        <strain evidence="2">RB6PN25</strain>
    </source>
</reference>
<sequence>MEKREPGHRVIAVAGSQHVTVEIDGRVVADSRRPVLVYETGLPVRYYLPPEDVDLAVFEPTETHTTCPYKGVASYWTYLGDGAAEQGAAEAVRRSDVVWSYPDPLPDVAQIKGHLSFYDNVADVTVEGPTPDGPPDAPGFASA</sequence>
<dbReference type="Proteomes" id="UP001057702">
    <property type="component" value="Unassembled WGS sequence"/>
</dbReference>
<comment type="caution">
    <text evidence="2">The sequence shown here is derived from an EMBL/GenBank/DDBJ whole genome shotgun (WGS) entry which is preliminary data.</text>
</comment>
<organism evidence="2 3">
    <name type="scientific">Streptomyces humicola</name>
    <dbReference type="NCBI Taxonomy" id="2953240"/>
    <lineage>
        <taxon>Bacteria</taxon>
        <taxon>Bacillati</taxon>
        <taxon>Actinomycetota</taxon>
        <taxon>Actinomycetes</taxon>
        <taxon>Kitasatosporales</taxon>
        <taxon>Streptomycetaceae</taxon>
        <taxon>Streptomyces</taxon>
    </lineage>
</organism>
<evidence type="ECO:0000313" key="3">
    <source>
        <dbReference type="Proteomes" id="UP001057702"/>
    </source>
</evidence>
<keyword evidence="3" id="KW-1185">Reference proteome</keyword>
<accession>A0ABT1Q4B6</accession>
<protein>
    <submittedName>
        <fullName evidence="2">DUF427 domain-containing protein</fullName>
    </submittedName>
</protein>
<evidence type="ECO:0000313" key="2">
    <source>
        <dbReference type="EMBL" id="MCQ4084761.1"/>
    </source>
</evidence>
<proteinExistence type="predicted"/>
<dbReference type="Gene3D" id="2.170.150.40">
    <property type="entry name" value="Domain of unknown function (DUF427)"/>
    <property type="match status" value="1"/>
</dbReference>
<dbReference type="InterPro" id="IPR007361">
    <property type="entry name" value="DUF427"/>
</dbReference>
<dbReference type="InterPro" id="IPR038694">
    <property type="entry name" value="DUF427_sf"/>
</dbReference>
<feature type="domain" description="DUF427" evidence="1">
    <location>
        <begin position="19"/>
        <end position="119"/>
    </location>
</feature>
<gene>
    <name evidence="2" type="ORF">NGB36_30360</name>
</gene>
<evidence type="ECO:0000259" key="1">
    <source>
        <dbReference type="Pfam" id="PF04248"/>
    </source>
</evidence>